<organism evidence="2 3">
    <name type="scientific">Vespula squamosa</name>
    <name type="common">Southern yellow jacket</name>
    <name type="synonym">Wasp</name>
    <dbReference type="NCBI Taxonomy" id="30214"/>
    <lineage>
        <taxon>Eukaryota</taxon>
        <taxon>Metazoa</taxon>
        <taxon>Ecdysozoa</taxon>
        <taxon>Arthropoda</taxon>
        <taxon>Hexapoda</taxon>
        <taxon>Insecta</taxon>
        <taxon>Pterygota</taxon>
        <taxon>Neoptera</taxon>
        <taxon>Endopterygota</taxon>
        <taxon>Hymenoptera</taxon>
        <taxon>Apocrita</taxon>
        <taxon>Aculeata</taxon>
        <taxon>Vespoidea</taxon>
        <taxon>Vespidae</taxon>
        <taxon>Vespinae</taxon>
        <taxon>Vespula</taxon>
    </lineage>
</organism>
<gene>
    <name evidence="2" type="ORF">V1478_004452</name>
</gene>
<comment type="caution">
    <text evidence="2">The sequence shown here is derived from an EMBL/GenBank/DDBJ whole genome shotgun (WGS) entry which is preliminary data.</text>
</comment>
<feature type="domain" description="PiggyBac transposable element-derived protein" evidence="1">
    <location>
        <begin position="32"/>
        <end position="88"/>
    </location>
</feature>
<accession>A0ABD2BG88</accession>
<evidence type="ECO:0000313" key="3">
    <source>
        <dbReference type="Proteomes" id="UP001607302"/>
    </source>
</evidence>
<evidence type="ECO:0000259" key="1">
    <source>
        <dbReference type="Pfam" id="PF13843"/>
    </source>
</evidence>
<keyword evidence="3" id="KW-1185">Reference proteome</keyword>
<dbReference type="InterPro" id="IPR029526">
    <property type="entry name" value="PGBD"/>
</dbReference>
<dbReference type="Proteomes" id="UP001607302">
    <property type="component" value="Unassembled WGS sequence"/>
</dbReference>
<dbReference type="EMBL" id="JAUDFV010000102">
    <property type="protein sequence ID" value="KAL2731764.1"/>
    <property type="molecule type" value="Genomic_DNA"/>
</dbReference>
<sequence>MLAISLPIQKHLQETDSTKLHKLKIFGLFYTGQICVDESTVKFKGRISFITYNPKKSTKWGIRIYTLADSNTDSICSILPYGSLTTELLVRPDLPVSSKIPIHLHKMLLEKIPGAQDHICTPTATSYILA</sequence>
<protein>
    <submittedName>
        <fullName evidence="2">PiggyBac transposable element-derived protein 4-like</fullName>
    </submittedName>
</protein>
<name>A0ABD2BG88_VESSQ</name>
<reference evidence="2 3" key="1">
    <citation type="journal article" date="2024" name="Ann. Entomol. Soc. Am.">
        <title>Genomic analyses of the southern and eastern yellowjacket wasps (Hymenoptera: Vespidae) reveal evolutionary signatures of social life.</title>
        <authorList>
            <person name="Catto M.A."/>
            <person name="Caine P.B."/>
            <person name="Orr S.E."/>
            <person name="Hunt B.G."/>
            <person name="Goodisman M.A.D."/>
        </authorList>
    </citation>
    <scope>NUCLEOTIDE SEQUENCE [LARGE SCALE GENOMIC DNA]</scope>
    <source>
        <strain evidence="2">233</strain>
        <tissue evidence="2">Head and thorax</tissue>
    </source>
</reference>
<evidence type="ECO:0000313" key="2">
    <source>
        <dbReference type="EMBL" id="KAL2731764.1"/>
    </source>
</evidence>
<dbReference type="Pfam" id="PF13843">
    <property type="entry name" value="DDE_Tnp_1_7"/>
    <property type="match status" value="1"/>
</dbReference>
<proteinExistence type="predicted"/>
<dbReference type="AlphaFoldDB" id="A0ABD2BG88"/>